<name>A0A1G9B7Q4_9GAMM</name>
<dbReference type="EMBL" id="FNEM01000028">
    <property type="protein sequence ID" value="SDK35134.1"/>
    <property type="molecule type" value="Genomic_DNA"/>
</dbReference>
<organism evidence="7 8">
    <name type="scientific">Ferrimonas sediminum</name>
    <dbReference type="NCBI Taxonomy" id="718193"/>
    <lineage>
        <taxon>Bacteria</taxon>
        <taxon>Pseudomonadati</taxon>
        <taxon>Pseudomonadota</taxon>
        <taxon>Gammaproteobacteria</taxon>
        <taxon>Alteromonadales</taxon>
        <taxon>Ferrimonadaceae</taxon>
        <taxon>Ferrimonas</taxon>
    </lineage>
</organism>
<comment type="subcellular location">
    <subcellularLocation>
        <location evidence="1">Cell envelope</location>
    </subcellularLocation>
</comment>
<keyword evidence="2" id="KW-0201">Cytochrome c-type biogenesis</keyword>
<feature type="domain" description="Thioredoxin" evidence="6">
    <location>
        <begin position="37"/>
        <end position="178"/>
    </location>
</feature>
<dbReference type="PROSITE" id="PS00194">
    <property type="entry name" value="THIOREDOXIN_1"/>
    <property type="match status" value="1"/>
</dbReference>
<dbReference type="GO" id="GO:0030313">
    <property type="term" value="C:cell envelope"/>
    <property type="evidence" value="ECO:0007669"/>
    <property type="project" value="UniProtKB-SubCell"/>
</dbReference>
<dbReference type="PANTHER" id="PTHR42852:SF6">
    <property type="entry name" value="THIOL:DISULFIDE INTERCHANGE PROTEIN DSBE"/>
    <property type="match status" value="1"/>
</dbReference>
<keyword evidence="4" id="KW-0676">Redox-active center</keyword>
<dbReference type="InterPro" id="IPR017937">
    <property type="entry name" value="Thioredoxin_CS"/>
</dbReference>
<protein>
    <submittedName>
        <fullName evidence="7">Thiol-disulfide isomerase or thioredoxin</fullName>
    </submittedName>
</protein>
<proteinExistence type="predicted"/>
<dbReference type="OrthoDB" id="9799347at2"/>
<keyword evidence="3" id="KW-1015">Disulfide bond</keyword>
<dbReference type="SUPFAM" id="SSF52833">
    <property type="entry name" value="Thioredoxin-like"/>
    <property type="match status" value="1"/>
</dbReference>
<gene>
    <name evidence="7" type="ORF">SAMN04488540_1282</name>
</gene>
<keyword evidence="8" id="KW-1185">Reference proteome</keyword>
<dbReference type="GO" id="GO:0017004">
    <property type="term" value="P:cytochrome complex assembly"/>
    <property type="evidence" value="ECO:0007669"/>
    <property type="project" value="UniProtKB-KW"/>
</dbReference>
<dbReference type="Proteomes" id="UP000199527">
    <property type="component" value="Unassembled WGS sequence"/>
</dbReference>
<dbReference type="Gene3D" id="3.40.30.10">
    <property type="entry name" value="Glutaredoxin"/>
    <property type="match status" value="1"/>
</dbReference>
<reference evidence="8" key="1">
    <citation type="submission" date="2016-10" db="EMBL/GenBank/DDBJ databases">
        <authorList>
            <person name="Varghese N."/>
            <person name="Submissions S."/>
        </authorList>
    </citation>
    <scope>NUCLEOTIDE SEQUENCE [LARGE SCALE GENOMIC DNA]</scope>
    <source>
        <strain evidence="8">DSM 23317</strain>
    </source>
</reference>
<dbReference type="PANTHER" id="PTHR42852">
    <property type="entry name" value="THIOL:DISULFIDE INTERCHANGE PROTEIN DSBE"/>
    <property type="match status" value="1"/>
</dbReference>
<dbReference type="PROSITE" id="PS51352">
    <property type="entry name" value="THIOREDOXIN_2"/>
    <property type="match status" value="1"/>
</dbReference>
<dbReference type="InterPro" id="IPR050553">
    <property type="entry name" value="Thioredoxin_ResA/DsbE_sf"/>
</dbReference>
<evidence type="ECO:0000256" key="2">
    <source>
        <dbReference type="ARBA" id="ARBA00022748"/>
    </source>
</evidence>
<dbReference type="RefSeq" id="WP_090368391.1">
    <property type="nucleotide sequence ID" value="NZ_FNEM01000028.1"/>
</dbReference>
<evidence type="ECO:0000256" key="1">
    <source>
        <dbReference type="ARBA" id="ARBA00004196"/>
    </source>
</evidence>
<dbReference type="InterPro" id="IPR013766">
    <property type="entry name" value="Thioredoxin_domain"/>
</dbReference>
<dbReference type="InterPro" id="IPR036249">
    <property type="entry name" value="Thioredoxin-like_sf"/>
</dbReference>
<evidence type="ECO:0000256" key="3">
    <source>
        <dbReference type="ARBA" id="ARBA00023157"/>
    </source>
</evidence>
<dbReference type="InterPro" id="IPR013740">
    <property type="entry name" value="Redoxin"/>
</dbReference>
<dbReference type="GO" id="GO:0015036">
    <property type="term" value="F:disulfide oxidoreductase activity"/>
    <property type="evidence" value="ECO:0007669"/>
    <property type="project" value="UniProtKB-ARBA"/>
</dbReference>
<evidence type="ECO:0000256" key="5">
    <source>
        <dbReference type="SAM" id="SignalP"/>
    </source>
</evidence>
<evidence type="ECO:0000259" key="6">
    <source>
        <dbReference type="PROSITE" id="PS51352"/>
    </source>
</evidence>
<keyword evidence="7" id="KW-0413">Isomerase</keyword>
<accession>A0A1G9B7Q4</accession>
<sequence>MIRMMILALTLLSSSVFAFPGMNQAGDDPALQRFVELTFPQQLETISITDAKGDVVDLAQYKGKMVVLNLWATWCPPCVRELPSLARFRAQLEQQDAVVLPVAIDQDPAVVPPFLADLGLPSFTTLYDTTNEVGRVLPTDLVPATFILNEKGELVAFVRSFVDWDNPKVQALVEKYLPQ</sequence>
<evidence type="ECO:0000313" key="7">
    <source>
        <dbReference type="EMBL" id="SDK35134.1"/>
    </source>
</evidence>
<feature type="signal peptide" evidence="5">
    <location>
        <begin position="1"/>
        <end position="18"/>
    </location>
</feature>
<evidence type="ECO:0000256" key="4">
    <source>
        <dbReference type="ARBA" id="ARBA00023284"/>
    </source>
</evidence>
<evidence type="ECO:0000313" key="8">
    <source>
        <dbReference type="Proteomes" id="UP000199527"/>
    </source>
</evidence>
<dbReference type="GO" id="GO:0016853">
    <property type="term" value="F:isomerase activity"/>
    <property type="evidence" value="ECO:0007669"/>
    <property type="project" value="UniProtKB-KW"/>
</dbReference>
<dbReference type="CDD" id="cd02966">
    <property type="entry name" value="TlpA_like_family"/>
    <property type="match status" value="1"/>
</dbReference>
<feature type="chain" id="PRO_5011695836" evidence="5">
    <location>
        <begin position="19"/>
        <end position="179"/>
    </location>
</feature>
<dbReference type="Pfam" id="PF08534">
    <property type="entry name" value="Redoxin"/>
    <property type="match status" value="1"/>
</dbReference>
<dbReference type="AlphaFoldDB" id="A0A1G9B7Q4"/>
<keyword evidence="5" id="KW-0732">Signal</keyword>